<evidence type="ECO:0000313" key="1">
    <source>
        <dbReference type="EMBL" id="CAH2242258.1"/>
    </source>
</evidence>
<accession>A0A8S4S2N4</accession>
<dbReference type="AlphaFoldDB" id="A0A8S4S2N4"/>
<keyword evidence="2" id="KW-1185">Reference proteome</keyword>
<evidence type="ECO:0000313" key="2">
    <source>
        <dbReference type="Proteomes" id="UP000838756"/>
    </source>
</evidence>
<name>A0A8S4S2N4_9NEOP</name>
<dbReference type="EMBL" id="CAKXAJ010025635">
    <property type="protein sequence ID" value="CAH2242258.1"/>
    <property type="molecule type" value="Genomic_DNA"/>
</dbReference>
<reference evidence="1" key="1">
    <citation type="submission" date="2022-03" db="EMBL/GenBank/DDBJ databases">
        <authorList>
            <person name="Lindestad O."/>
        </authorList>
    </citation>
    <scope>NUCLEOTIDE SEQUENCE</scope>
</reference>
<organism evidence="1 2">
    <name type="scientific">Pararge aegeria aegeria</name>
    <dbReference type="NCBI Taxonomy" id="348720"/>
    <lineage>
        <taxon>Eukaryota</taxon>
        <taxon>Metazoa</taxon>
        <taxon>Ecdysozoa</taxon>
        <taxon>Arthropoda</taxon>
        <taxon>Hexapoda</taxon>
        <taxon>Insecta</taxon>
        <taxon>Pterygota</taxon>
        <taxon>Neoptera</taxon>
        <taxon>Endopterygota</taxon>
        <taxon>Lepidoptera</taxon>
        <taxon>Glossata</taxon>
        <taxon>Ditrysia</taxon>
        <taxon>Papilionoidea</taxon>
        <taxon>Nymphalidae</taxon>
        <taxon>Satyrinae</taxon>
        <taxon>Satyrini</taxon>
        <taxon>Parargina</taxon>
        <taxon>Pararge</taxon>
    </lineage>
</organism>
<protein>
    <submittedName>
        <fullName evidence="1">Jg25191 protein</fullName>
    </submittedName>
</protein>
<comment type="caution">
    <text evidence="1">The sequence shown here is derived from an EMBL/GenBank/DDBJ whole genome shotgun (WGS) entry which is preliminary data.</text>
</comment>
<dbReference type="Proteomes" id="UP000838756">
    <property type="component" value="Unassembled WGS sequence"/>
</dbReference>
<dbReference type="OrthoDB" id="8193815at2759"/>
<gene>
    <name evidence="1" type="primary">jg25191</name>
    <name evidence="1" type="ORF">PAEG_LOCUS18605</name>
</gene>
<proteinExistence type="predicted"/>
<sequence length="127" mass="14203">MFAFTNVNCERANTPEPLQHIPLPDSPFSWRNPHRHIPLRHGDVRAAERSMLGLRLSDRQRNAALRNKTQLIDASVLACKWRWAGHLARSKDGASESCTGGPVTKAGRALVGETTLKPHRAHLDEVR</sequence>